<reference evidence="1" key="1">
    <citation type="journal article" date="2020" name="Ecol. Evol.">
        <title>Genome structure and content of the rice root-knot nematode (Meloidogyne graminicola).</title>
        <authorList>
            <person name="Phan N.T."/>
            <person name="Danchin E.G.J."/>
            <person name="Klopp C."/>
            <person name="Perfus-Barbeoch L."/>
            <person name="Kozlowski D.K."/>
            <person name="Koutsovoulos G.D."/>
            <person name="Lopez-Roques C."/>
            <person name="Bouchez O."/>
            <person name="Zahm M."/>
            <person name="Besnard G."/>
            <person name="Bellafiore S."/>
        </authorList>
    </citation>
    <scope>NUCLEOTIDE SEQUENCE</scope>
    <source>
        <strain evidence="1">VN-18</strain>
    </source>
</reference>
<gene>
    <name evidence="1" type="ORF">Mgra_00010272</name>
</gene>
<dbReference type="Proteomes" id="UP000605970">
    <property type="component" value="Unassembled WGS sequence"/>
</dbReference>
<comment type="caution">
    <text evidence="1">The sequence shown here is derived from an EMBL/GenBank/DDBJ whole genome shotgun (WGS) entry which is preliminary data.</text>
</comment>
<sequence length="32" mass="3687">MQLSITTILVLMEEILFTINTDIPLGQLIILW</sequence>
<organism evidence="1 2">
    <name type="scientific">Meloidogyne graminicola</name>
    <dbReference type="NCBI Taxonomy" id="189291"/>
    <lineage>
        <taxon>Eukaryota</taxon>
        <taxon>Metazoa</taxon>
        <taxon>Ecdysozoa</taxon>
        <taxon>Nematoda</taxon>
        <taxon>Chromadorea</taxon>
        <taxon>Rhabditida</taxon>
        <taxon>Tylenchina</taxon>
        <taxon>Tylenchomorpha</taxon>
        <taxon>Tylenchoidea</taxon>
        <taxon>Meloidogynidae</taxon>
        <taxon>Meloidogyninae</taxon>
        <taxon>Meloidogyne</taxon>
    </lineage>
</organism>
<keyword evidence="2" id="KW-1185">Reference proteome</keyword>
<proteinExistence type="predicted"/>
<dbReference type="AlphaFoldDB" id="A0A8S9ZAN8"/>
<dbReference type="EMBL" id="JABEBT010000255">
    <property type="protein sequence ID" value="KAF7623402.1"/>
    <property type="molecule type" value="Genomic_DNA"/>
</dbReference>
<evidence type="ECO:0000313" key="1">
    <source>
        <dbReference type="EMBL" id="KAF7623402.1"/>
    </source>
</evidence>
<evidence type="ECO:0000313" key="2">
    <source>
        <dbReference type="Proteomes" id="UP000605970"/>
    </source>
</evidence>
<accession>A0A8S9ZAN8</accession>
<protein>
    <submittedName>
        <fullName evidence="1">Uncharacterized protein</fullName>
    </submittedName>
</protein>
<name>A0A8S9ZAN8_9BILA</name>